<name>A0A640KIN2_LEITA</name>
<dbReference type="OrthoDB" id="263893at2759"/>
<evidence type="ECO:0000313" key="4">
    <source>
        <dbReference type="Proteomes" id="UP000419144"/>
    </source>
</evidence>
<evidence type="ECO:0000313" key="3">
    <source>
        <dbReference type="EMBL" id="GET89342.1"/>
    </source>
</evidence>
<feature type="transmembrane region" description="Helical" evidence="2">
    <location>
        <begin position="20"/>
        <end position="39"/>
    </location>
</feature>
<dbReference type="Proteomes" id="UP000419144">
    <property type="component" value="Unassembled WGS sequence"/>
</dbReference>
<dbReference type="AlphaFoldDB" id="A0A640KIN2"/>
<proteinExistence type="predicted"/>
<feature type="region of interest" description="Disordered" evidence="1">
    <location>
        <begin position="337"/>
        <end position="358"/>
    </location>
</feature>
<feature type="transmembrane region" description="Helical" evidence="2">
    <location>
        <begin position="272"/>
        <end position="298"/>
    </location>
</feature>
<sequence length="358" mass="39322">MTGVEERQRTSLEERWSRIFRSVPALGVLVLSSLTFHHLNSFTRSYLSGCAVWTRAPTVRGLTLIASAGSFCRRIWTCGDAQCCQEPLAASRYTASLPLPLSTHPLAQLFLPPPSFFFLTRTFLVLFYLCGCRGFLIRTTTDADFTTVGPLVVLVRCCARARPITVSISLFFVYMVTAVAASAILSSFISRCCACCVPLISITTVGLCDFCSPLMNAATPKPHPAAPAQRKVHPFARWVAGLLSPMSLQDQVYCSEMFMRILWGSVAVSFPIAYWMGSVLVTVVGVCTATAVCFVLYVPNWYQRPDPALQYADDTEVYNYYQQYEAAKKKAHEASALPKKAAATSPASQKAMPPAKVT</sequence>
<organism evidence="3 4">
    <name type="scientific">Leishmania tarentolae</name>
    <name type="common">Sauroleishmania tarentolae</name>
    <dbReference type="NCBI Taxonomy" id="5689"/>
    <lineage>
        <taxon>Eukaryota</taxon>
        <taxon>Discoba</taxon>
        <taxon>Euglenozoa</taxon>
        <taxon>Kinetoplastea</taxon>
        <taxon>Metakinetoplastina</taxon>
        <taxon>Trypanosomatida</taxon>
        <taxon>Trypanosomatidae</taxon>
        <taxon>Leishmaniinae</taxon>
        <taxon>Leishmania</taxon>
        <taxon>lizard Leishmania</taxon>
    </lineage>
</organism>
<gene>
    <name evidence="3" type="ORF">LtaPh_2524500</name>
</gene>
<protein>
    <recommendedName>
        <fullName evidence="5">Transmembrane protein</fullName>
    </recommendedName>
</protein>
<accession>A0A640KIN2</accession>
<dbReference type="EMBL" id="BLBS01000034">
    <property type="protein sequence ID" value="GET89342.1"/>
    <property type="molecule type" value="Genomic_DNA"/>
</dbReference>
<keyword evidence="4" id="KW-1185">Reference proteome</keyword>
<evidence type="ECO:0000256" key="2">
    <source>
        <dbReference type="SAM" id="Phobius"/>
    </source>
</evidence>
<reference evidence="3" key="1">
    <citation type="submission" date="2019-11" db="EMBL/GenBank/DDBJ databases">
        <title>Leishmania tarentolae CDS.</title>
        <authorList>
            <person name="Goto Y."/>
            <person name="Yamagishi J."/>
        </authorList>
    </citation>
    <scope>NUCLEOTIDE SEQUENCE [LARGE SCALE GENOMIC DNA]</scope>
    <source>
        <strain evidence="3">Parrot Tar II</strain>
    </source>
</reference>
<evidence type="ECO:0000256" key="1">
    <source>
        <dbReference type="SAM" id="MobiDB-lite"/>
    </source>
</evidence>
<feature type="transmembrane region" description="Helical" evidence="2">
    <location>
        <begin position="170"/>
        <end position="189"/>
    </location>
</feature>
<evidence type="ECO:0008006" key="5">
    <source>
        <dbReference type="Google" id="ProtNLM"/>
    </source>
</evidence>
<feature type="transmembrane region" description="Helical" evidence="2">
    <location>
        <begin position="116"/>
        <end position="136"/>
    </location>
</feature>
<keyword evidence="2" id="KW-1133">Transmembrane helix</keyword>
<dbReference type="VEuPathDB" id="TriTrypDB:LtaPh_2524500"/>
<keyword evidence="2" id="KW-0812">Transmembrane</keyword>
<keyword evidence="2" id="KW-0472">Membrane</keyword>
<comment type="caution">
    <text evidence="3">The sequence shown here is derived from an EMBL/GenBank/DDBJ whole genome shotgun (WGS) entry which is preliminary data.</text>
</comment>